<gene>
    <name evidence="2" type="ORF">GALMADRAFT_252016</name>
</gene>
<keyword evidence="3" id="KW-1185">Reference proteome</keyword>
<proteinExistence type="predicted"/>
<name>A0A067SR76_GALM3</name>
<dbReference type="HOGENOM" id="CLU_3068813_0_0_1"/>
<sequence length="53" mass="5885">MEGGRGSGECGRRSRCRTSWGSNVPSQTHSWMDDDSDQGRSRSPVNEDDAREV</sequence>
<protein>
    <submittedName>
        <fullName evidence="2">Uncharacterized protein</fullName>
    </submittedName>
</protein>
<feature type="compositionally biased region" description="Polar residues" evidence="1">
    <location>
        <begin position="19"/>
        <end position="30"/>
    </location>
</feature>
<accession>A0A067SR76</accession>
<dbReference type="Proteomes" id="UP000027222">
    <property type="component" value="Unassembled WGS sequence"/>
</dbReference>
<reference evidence="3" key="1">
    <citation type="journal article" date="2014" name="Proc. Natl. Acad. Sci. U.S.A.">
        <title>Extensive sampling of basidiomycete genomes demonstrates inadequacy of the white-rot/brown-rot paradigm for wood decay fungi.</title>
        <authorList>
            <person name="Riley R."/>
            <person name="Salamov A.A."/>
            <person name="Brown D.W."/>
            <person name="Nagy L.G."/>
            <person name="Floudas D."/>
            <person name="Held B.W."/>
            <person name="Levasseur A."/>
            <person name="Lombard V."/>
            <person name="Morin E."/>
            <person name="Otillar R."/>
            <person name="Lindquist E.A."/>
            <person name="Sun H."/>
            <person name="LaButti K.M."/>
            <person name="Schmutz J."/>
            <person name="Jabbour D."/>
            <person name="Luo H."/>
            <person name="Baker S.E."/>
            <person name="Pisabarro A.G."/>
            <person name="Walton J.D."/>
            <person name="Blanchette R.A."/>
            <person name="Henrissat B."/>
            <person name="Martin F."/>
            <person name="Cullen D."/>
            <person name="Hibbett D.S."/>
            <person name="Grigoriev I.V."/>
        </authorList>
    </citation>
    <scope>NUCLEOTIDE SEQUENCE [LARGE SCALE GENOMIC DNA]</scope>
    <source>
        <strain evidence="3">CBS 339.88</strain>
    </source>
</reference>
<evidence type="ECO:0000256" key="1">
    <source>
        <dbReference type="SAM" id="MobiDB-lite"/>
    </source>
</evidence>
<dbReference type="EMBL" id="KL142386">
    <property type="protein sequence ID" value="KDR73396.1"/>
    <property type="molecule type" value="Genomic_DNA"/>
</dbReference>
<evidence type="ECO:0000313" key="2">
    <source>
        <dbReference type="EMBL" id="KDR73396.1"/>
    </source>
</evidence>
<evidence type="ECO:0000313" key="3">
    <source>
        <dbReference type="Proteomes" id="UP000027222"/>
    </source>
</evidence>
<organism evidence="2 3">
    <name type="scientific">Galerina marginata (strain CBS 339.88)</name>
    <dbReference type="NCBI Taxonomy" id="685588"/>
    <lineage>
        <taxon>Eukaryota</taxon>
        <taxon>Fungi</taxon>
        <taxon>Dikarya</taxon>
        <taxon>Basidiomycota</taxon>
        <taxon>Agaricomycotina</taxon>
        <taxon>Agaricomycetes</taxon>
        <taxon>Agaricomycetidae</taxon>
        <taxon>Agaricales</taxon>
        <taxon>Agaricineae</taxon>
        <taxon>Strophariaceae</taxon>
        <taxon>Galerina</taxon>
    </lineage>
</organism>
<dbReference type="AlphaFoldDB" id="A0A067SR76"/>
<feature type="region of interest" description="Disordered" evidence="1">
    <location>
        <begin position="1"/>
        <end position="53"/>
    </location>
</feature>